<dbReference type="Proteomes" id="UP000051906">
    <property type="component" value="Unassembled WGS sequence"/>
</dbReference>
<sequence>MTSGFIPDANQFTLVMDLLKNKSPYNQRIEGTVGTYAGVIPVIIGHNQLYVVKN</sequence>
<gene>
    <name evidence="1" type="ORF">IV54_GL001735</name>
</gene>
<dbReference type="AlphaFoldDB" id="A0A0R2LUZ1"/>
<dbReference type="EMBL" id="JQCA01000004">
    <property type="protein sequence ID" value="KRO05471.1"/>
    <property type="molecule type" value="Genomic_DNA"/>
</dbReference>
<evidence type="ECO:0000313" key="1">
    <source>
        <dbReference type="EMBL" id="KRO05471.1"/>
    </source>
</evidence>
<proteinExistence type="predicted"/>
<evidence type="ECO:0000313" key="2">
    <source>
        <dbReference type="Proteomes" id="UP000051906"/>
    </source>
</evidence>
<organism evidence="1 2">
    <name type="scientific">Levilactobacillus paucivorans</name>
    <dbReference type="NCBI Taxonomy" id="616990"/>
    <lineage>
        <taxon>Bacteria</taxon>
        <taxon>Bacillati</taxon>
        <taxon>Bacillota</taxon>
        <taxon>Bacilli</taxon>
        <taxon>Lactobacillales</taxon>
        <taxon>Lactobacillaceae</taxon>
        <taxon>Levilactobacillus</taxon>
    </lineage>
</organism>
<comment type="caution">
    <text evidence="1">The sequence shown here is derived from an EMBL/GenBank/DDBJ whole genome shotgun (WGS) entry which is preliminary data.</text>
</comment>
<protein>
    <submittedName>
        <fullName evidence="1">Uncharacterized protein</fullName>
    </submittedName>
</protein>
<dbReference type="PATRIC" id="fig|616990.3.peg.1840"/>
<reference evidence="1 2" key="1">
    <citation type="journal article" date="2015" name="Genome Announc.">
        <title>Expanding the biotechnology potential of lactobacilli through comparative genomics of 213 strains and associated genera.</title>
        <authorList>
            <person name="Sun Z."/>
            <person name="Harris H.M."/>
            <person name="McCann A."/>
            <person name="Guo C."/>
            <person name="Argimon S."/>
            <person name="Zhang W."/>
            <person name="Yang X."/>
            <person name="Jeffery I.B."/>
            <person name="Cooney J.C."/>
            <person name="Kagawa T.F."/>
            <person name="Liu W."/>
            <person name="Song Y."/>
            <person name="Salvetti E."/>
            <person name="Wrobel A."/>
            <person name="Rasinkangas P."/>
            <person name="Parkhill J."/>
            <person name="Rea M.C."/>
            <person name="O'Sullivan O."/>
            <person name="Ritari J."/>
            <person name="Douillard F.P."/>
            <person name="Paul Ross R."/>
            <person name="Yang R."/>
            <person name="Briner A.E."/>
            <person name="Felis G.E."/>
            <person name="de Vos W.M."/>
            <person name="Barrangou R."/>
            <person name="Klaenhammer T.R."/>
            <person name="Caufield P.W."/>
            <person name="Cui Y."/>
            <person name="Zhang H."/>
            <person name="O'Toole P.W."/>
        </authorList>
    </citation>
    <scope>NUCLEOTIDE SEQUENCE [LARGE SCALE GENOMIC DNA]</scope>
    <source>
        <strain evidence="1 2">DSM 22467</strain>
    </source>
</reference>
<accession>A0A0R2LUZ1</accession>
<dbReference type="RefSeq" id="WP_157054315.1">
    <property type="nucleotide sequence ID" value="NZ_JQCA01000004.1"/>
</dbReference>
<keyword evidence="2" id="KW-1185">Reference proteome</keyword>
<name>A0A0R2LUZ1_9LACO</name>